<evidence type="ECO:0000256" key="2">
    <source>
        <dbReference type="ARBA" id="ARBA00004377"/>
    </source>
</evidence>
<evidence type="ECO:0000313" key="13">
    <source>
        <dbReference type="EMBL" id="NIY72627.1"/>
    </source>
</evidence>
<keyword evidence="10 12" id="KW-1133">Transmembrane helix</keyword>
<dbReference type="NCBIfam" id="TIGR03141">
    <property type="entry name" value="cytochro_ccmD"/>
    <property type="match status" value="1"/>
</dbReference>
<organism evidence="13 14">
    <name type="scientific">Marivivens donghaensis</name>
    <dbReference type="NCBI Taxonomy" id="1699413"/>
    <lineage>
        <taxon>Bacteria</taxon>
        <taxon>Pseudomonadati</taxon>
        <taxon>Pseudomonadota</taxon>
        <taxon>Alphaproteobacteria</taxon>
        <taxon>Rhodobacterales</taxon>
        <taxon>Paracoccaceae</taxon>
        <taxon>Marivivens group</taxon>
        <taxon>Marivivens</taxon>
    </lineage>
</organism>
<keyword evidence="8 12" id="KW-0812">Transmembrane</keyword>
<dbReference type="RefSeq" id="WP_167638005.1">
    <property type="nucleotide sequence ID" value="NZ_JAATOP010000005.1"/>
</dbReference>
<evidence type="ECO:0000256" key="11">
    <source>
        <dbReference type="ARBA" id="ARBA00023136"/>
    </source>
</evidence>
<keyword evidence="14" id="KW-1185">Reference proteome</keyword>
<keyword evidence="7 12" id="KW-0997">Cell inner membrane</keyword>
<name>A0ABX0W133_9RHOB</name>
<protein>
    <recommendedName>
        <fullName evidence="4 12">Heme exporter protein D</fullName>
    </recommendedName>
</protein>
<feature type="transmembrane region" description="Helical" evidence="12">
    <location>
        <begin position="12"/>
        <end position="30"/>
    </location>
</feature>
<evidence type="ECO:0000256" key="9">
    <source>
        <dbReference type="ARBA" id="ARBA00022748"/>
    </source>
</evidence>
<evidence type="ECO:0000256" key="5">
    <source>
        <dbReference type="ARBA" id="ARBA00022448"/>
    </source>
</evidence>
<evidence type="ECO:0000256" key="3">
    <source>
        <dbReference type="ARBA" id="ARBA00008741"/>
    </source>
</evidence>
<keyword evidence="9 12" id="KW-0201">Cytochrome c-type biogenesis</keyword>
<evidence type="ECO:0000313" key="14">
    <source>
        <dbReference type="Proteomes" id="UP000709466"/>
    </source>
</evidence>
<proteinExistence type="inferred from homology"/>
<dbReference type="Proteomes" id="UP000709466">
    <property type="component" value="Unassembled WGS sequence"/>
</dbReference>
<evidence type="ECO:0000256" key="10">
    <source>
        <dbReference type="ARBA" id="ARBA00022989"/>
    </source>
</evidence>
<comment type="function">
    <text evidence="1 12">Required for the export of heme to the periplasm for the biogenesis of c-type cytochromes.</text>
</comment>
<dbReference type="InterPro" id="IPR007078">
    <property type="entry name" value="Haem_export_protD_CcmD"/>
</dbReference>
<evidence type="ECO:0000256" key="6">
    <source>
        <dbReference type="ARBA" id="ARBA00022475"/>
    </source>
</evidence>
<accession>A0ABX0W133</accession>
<gene>
    <name evidence="13" type="primary">ccmD</name>
    <name evidence="13" type="ORF">HCZ30_09285</name>
</gene>
<keyword evidence="6 12" id="KW-1003">Cell membrane</keyword>
<evidence type="ECO:0000256" key="12">
    <source>
        <dbReference type="RuleBase" id="RU363101"/>
    </source>
</evidence>
<keyword evidence="11 12" id="KW-0472">Membrane</keyword>
<dbReference type="Pfam" id="PF04995">
    <property type="entry name" value="CcmD"/>
    <property type="match status" value="1"/>
</dbReference>
<sequence>MIDFGKHTFHVWACYGVTVTLVAALVIQSLTQSRKAKLRLARVEAKNG</sequence>
<evidence type="ECO:0000256" key="7">
    <source>
        <dbReference type="ARBA" id="ARBA00022519"/>
    </source>
</evidence>
<comment type="caution">
    <text evidence="13">The sequence shown here is derived from an EMBL/GenBank/DDBJ whole genome shotgun (WGS) entry which is preliminary data.</text>
</comment>
<evidence type="ECO:0000256" key="1">
    <source>
        <dbReference type="ARBA" id="ARBA00002442"/>
    </source>
</evidence>
<keyword evidence="5 12" id="KW-0813">Transport</keyword>
<evidence type="ECO:0000256" key="4">
    <source>
        <dbReference type="ARBA" id="ARBA00016461"/>
    </source>
</evidence>
<dbReference type="EMBL" id="JAATOP010000005">
    <property type="protein sequence ID" value="NIY72627.1"/>
    <property type="molecule type" value="Genomic_DNA"/>
</dbReference>
<comment type="subcellular location">
    <subcellularLocation>
        <location evidence="2 12">Cell inner membrane</location>
        <topology evidence="2 12">Single-pass membrane protein</topology>
    </subcellularLocation>
</comment>
<reference evidence="13 14" key="1">
    <citation type="submission" date="2020-03" db="EMBL/GenBank/DDBJ databases">
        <title>Bacterial isolates of synthetic phycosphere.</title>
        <authorList>
            <person name="Fu H."/>
            <person name="Moran M.A."/>
        </authorList>
    </citation>
    <scope>NUCLEOTIDE SEQUENCE [LARGE SCALE GENOMIC DNA]</scope>
    <source>
        <strain evidence="13 14">HF1</strain>
    </source>
</reference>
<evidence type="ECO:0000256" key="8">
    <source>
        <dbReference type="ARBA" id="ARBA00022692"/>
    </source>
</evidence>
<comment type="similarity">
    <text evidence="3 12">Belongs to the CcmD/CycX/HelD family.</text>
</comment>